<name>A0AAD9V5C1_ACRCE</name>
<reference evidence="1" key="2">
    <citation type="journal article" date="2023" name="Science">
        <title>Genomic signatures of disease resistance in endangered staghorn corals.</title>
        <authorList>
            <person name="Vollmer S.V."/>
            <person name="Selwyn J.D."/>
            <person name="Despard B.A."/>
            <person name="Roesel C.L."/>
        </authorList>
    </citation>
    <scope>NUCLEOTIDE SEQUENCE</scope>
    <source>
        <strain evidence="1">K2</strain>
    </source>
</reference>
<comment type="caution">
    <text evidence="1">The sequence shown here is derived from an EMBL/GenBank/DDBJ whole genome shotgun (WGS) entry which is preliminary data.</text>
</comment>
<evidence type="ECO:0000313" key="1">
    <source>
        <dbReference type="EMBL" id="KAK2561844.1"/>
    </source>
</evidence>
<accession>A0AAD9V5C1</accession>
<gene>
    <name evidence="1" type="ORF">P5673_015235</name>
</gene>
<protein>
    <submittedName>
        <fullName evidence="1">Uncharacterized protein</fullName>
    </submittedName>
</protein>
<dbReference type="AlphaFoldDB" id="A0AAD9V5C1"/>
<dbReference type="Proteomes" id="UP001249851">
    <property type="component" value="Unassembled WGS sequence"/>
</dbReference>
<evidence type="ECO:0000313" key="2">
    <source>
        <dbReference type="Proteomes" id="UP001249851"/>
    </source>
</evidence>
<sequence length="393" mass="44603">MCVSIVTDFYDIKHGLTSLLHNVIRPQQFQSTDCPSLKGTAWIGCSPRFPDCSKQLRLTPDVDDMLKTFPWTAELKDGRVPNGVTHRLSHWKAEEYQKFSNPASELILSSVLAPDDYHIWQLTCRMTELIFNKRDGWSHEDAAIFLKLAERYLILIEESKGVSACTITAHNLLHVYDDAMRFSHPDNYWCFTFERAVQRNKAIPSNFKNFECSFAKRESQRELLKVLSSHVKPAANGHNSLLNTPGKVDLEKMCTTRLDRAKHIAEELADSFLYANECNKGILVEGMLSNTLHLGRHDIQLIKDCLGSIGGEISEVVSSFPSMFKPLHGPQGMLYRKEEVVMLDDGNCHEFPAKVVNFLCTAIDGKYQKFLQAEKYAMLLGDDDEKMIDPHSG</sequence>
<organism evidence="1 2">
    <name type="scientific">Acropora cervicornis</name>
    <name type="common">Staghorn coral</name>
    <dbReference type="NCBI Taxonomy" id="6130"/>
    <lineage>
        <taxon>Eukaryota</taxon>
        <taxon>Metazoa</taxon>
        <taxon>Cnidaria</taxon>
        <taxon>Anthozoa</taxon>
        <taxon>Hexacorallia</taxon>
        <taxon>Scleractinia</taxon>
        <taxon>Astrocoeniina</taxon>
        <taxon>Acroporidae</taxon>
        <taxon>Acropora</taxon>
    </lineage>
</organism>
<dbReference type="EMBL" id="JARQWQ010000031">
    <property type="protein sequence ID" value="KAK2561844.1"/>
    <property type="molecule type" value="Genomic_DNA"/>
</dbReference>
<proteinExistence type="predicted"/>
<reference evidence="1" key="1">
    <citation type="journal article" date="2023" name="G3 (Bethesda)">
        <title>Whole genome assembly and annotation of the endangered Caribbean coral Acropora cervicornis.</title>
        <authorList>
            <person name="Selwyn J.D."/>
            <person name="Vollmer S.V."/>
        </authorList>
    </citation>
    <scope>NUCLEOTIDE SEQUENCE</scope>
    <source>
        <strain evidence="1">K2</strain>
    </source>
</reference>
<keyword evidence="2" id="KW-1185">Reference proteome</keyword>